<accession>A0A127QH50</accession>
<dbReference type="InterPro" id="IPR000847">
    <property type="entry name" value="LysR_HTH_N"/>
</dbReference>
<keyword evidence="4" id="KW-0804">Transcription</keyword>
<evidence type="ECO:0000313" key="7">
    <source>
        <dbReference type="Proteomes" id="UP000071778"/>
    </source>
</evidence>
<dbReference type="AlphaFoldDB" id="A0A127QH50"/>
<gene>
    <name evidence="6" type="ORF">CAter282_1609</name>
</gene>
<evidence type="ECO:0000256" key="4">
    <source>
        <dbReference type="ARBA" id="ARBA00023163"/>
    </source>
</evidence>
<dbReference type="InterPro" id="IPR036388">
    <property type="entry name" value="WH-like_DNA-bd_sf"/>
</dbReference>
<dbReference type="Pfam" id="PF03466">
    <property type="entry name" value="LysR_substrate"/>
    <property type="match status" value="1"/>
</dbReference>
<evidence type="ECO:0000256" key="3">
    <source>
        <dbReference type="ARBA" id="ARBA00023125"/>
    </source>
</evidence>
<dbReference type="PROSITE" id="PS50931">
    <property type="entry name" value="HTH_LYSR"/>
    <property type="match status" value="1"/>
</dbReference>
<dbReference type="PANTHER" id="PTHR30537:SF66">
    <property type="entry name" value="IRON-REGULATED VIRULENCE REGULATORY PROTEIN IRGB"/>
    <property type="match status" value="1"/>
</dbReference>
<dbReference type="InterPro" id="IPR005119">
    <property type="entry name" value="LysR_subst-bd"/>
</dbReference>
<keyword evidence="3" id="KW-0238">DNA-binding</keyword>
<proteinExistence type="inferred from homology"/>
<dbReference type="InterPro" id="IPR036390">
    <property type="entry name" value="WH_DNA-bd_sf"/>
</dbReference>
<dbReference type="GO" id="GO:0043565">
    <property type="term" value="F:sequence-specific DNA binding"/>
    <property type="evidence" value="ECO:0007669"/>
    <property type="project" value="TreeGrafter"/>
</dbReference>
<keyword evidence="7" id="KW-1185">Reference proteome</keyword>
<evidence type="ECO:0000256" key="2">
    <source>
        <dbReference type="ARBA" id="ARBA00023015"/>
    </source>
</evidence>
<dbReference type="SUPFAM" id="SSF53850">
    <property type="entry name" value="Periplasmic binding protein-like II"/>
    <property type="match status" value="1"/>
</dbReference>
<dbReference type="Gene3D" id="3.40.190.290">
    <property type="match status" value="1"/>
</dbReference>
<dbReference type="SUPFAM" id="SSF46785">
    <property type="entry name" value="Winged helix' DNA-binding domain"/>
    <property type="match status" value="1"/>
</dbReference>
<name>A0A127QH50_9BURK</name>
<protein>
    <submittedName>
        <fullName evidence="6">Bacterial regulatory helix-turn-helix, lysR family protein</fullName>
    </submittedName>
</protein>
<evidence type="ECO:0000259" key="5">
    <source>
        <dbReference type="PROSITE" id="PS50931"/>
    </source>
</evidence>
<feature type="domain" description="HTH lysR-type" evidence="5">
    <location>
        <begin position="3"/>
        <end position="60"/>
    </location>
</feature>
<dbReference type="GO" id="GO:0006351">
    <property type="term" value="P:DNA-templated transcription"/>
    <property type="evidence" value="ECO:0007669"/>
    <property type="project" value="TreeGrafter"/>
</dbReference>
<dbReference type="Proteomes" id="UP000071778">
    <property type="component" value="Chromosome"/>
</dbReference>
<dbReference type="PATRIC" id="fig|279058.18.peg.1589"/>
<evidence type="ECO:0000313" key="6">
    <source>
        <dbReference type="EMBL" id="AMP09393.1"/>
    </source>
</evidence>
<organism evidence="6 7">
    <name type="scientific">Collimonas arenae</name>
    <dbReference type="NCBI Taxonomy" id="279058"/>
    <lineage>
        <taxon>Bacteria</taxon>
        <taxon>Pseudomonadati</taxon>
        <taxon>Pseudomonadota</taxon>
        <taxon>Betaproteobacteria</taxon>
        <taxon>Burkholderiales</taxon>
        <taxon>Oxalobacteraceae</taxon>
        <taxon>Collimonas</taxon>
    </lineage>
</organism>
<dbReference type="Pfam" id="PF00126">
    <property type="entry name" value="HTH_1"/>
    <property type="match status" value="1"/>
</dbReference>
<dbReference type="PANTHER" id="PTHR30537">
    <property type="entry name" value="HTH-TYPE TRANSCRIPTIONAL REGULATOR"/>
    <property type="match status" value="1"/>
</dbReference>
<dbReference type="CDD" id="cd08422">
    <property type="entry name" value="PBP2_CrgA_like"/>
    <property type="match status" value="1"/>
</dbReference>
<dbReference type="FunFam" id="1.10.10.10:FF:000001">
    <property type="entry name" value="LysR family transcriptional regulator"/>
    <property type="match status" value="1"/>
</dbReference>
<comment type="similarity">
    <text evidence="1">Belongs to the LysR transcriptional regulatory family.</text>
</comment>
<dbReference type="InterPro" id="IPR058163">
    <property type="entry name" value="LysR-type_TF_proteobact-type"/>
</dbReference>
<dbReference type="Gene3D" id="1.10.10.10">
    <property type="entry name" value="Winged helix-like DNA-binding domain superfamily/Winged helix DNA-binding domain"/>
    <property type="match status" value="1"/>
</dbReference>
<evidence type="ECO:0000256" key="1">
    <source>
        <dbReference type="ARBA" id="ARBA00009437"/>
    </source>
</evidence>
<dbReference type="GO" id="GO:0003700">
    <property type="term" value="F:DNA-binding transcription factor activity"/>
    <property type="evidence" value="ECO:0007669"/>
    <property type="project" value="InterPro"/>
</dbReference>
<reference evidence="6 7" key="1">
    <citation type="submission" date="2015-11" db="EMBL/GenBank/DDBJ databases">
        <title>Exploring the genomic traits of fungus-feeding bacterial genus Collimonas.</title>
        <authorList>
            <person name="Song C."/>
            <person name="Schmidt R."/>
            <person name="de Jager V."/>
            <person name="Krzyzanowska D."/>
            <person name="Jongedijk E."/>
            <person name="Cankar K."/>
            <person name="Beekwilder J."/>
            <person name="van Veen A."/>
            <person name="de Boer W."/>
            <person name="van Veen J.A."/>
            <person name="Garbeva P."/>
        </authorList>
    </citation>
    <scope>NUCLEOTIDE SEQUENCE [LARGE SCALE GENOMIC DNA]</scope>
    <source>
        <strain evidence="6 7">Ter282</strain>
    </source>
</reference>
<dbReference type="EMBL" id="CP013235">
    <property type="protein sequence ID" value="AMP09393.1"/>
    <property type="molecule type" value="Genomic_DNA"/>
</dbReference>
<keyword evidence="2" id="KW-0805">Transcription regulation</keyword>
<sequence>MDVNLNRLQSFVAVVDAGSLTRAAQTLGVTKAMVSLHLKQLEAELGCALLTRTTRRLALTDVGERFYTDCVQLLGDAQVAVDNARSGHARLTGELRITSTLEYGIHVVVPALAAFSKLHPDLGIDFSGATSLANLVADRFDLAIRLGQLNDSRYRAAPLGQFDIVLVTTPTYIREHGLPNSPSDLQRLRWIVLSGFDQRIKLSKRDASTPPFSVPFRSSIQADSASAKLHFVLADLGIAVLPEWVVRQDLKLGRLVRLLPDYEMPKQGIFAVFPNTQHIPAKVRQFIDFMREYVAQDTARMNHAAPENAPTQAKKRR</sequence>